<dbReference type="SUPFAM" id="SSF53335">
    <property type="entry name" value="S-adenosyl-L-methionine-dependent methyltransferases"/>
    <property type="match status" value="1"/>
</dbReference>
<comment type="caution">
    <text evidence="6">The sequence shown here is derived from an EMBL/GenBank/DDBJ whole genome shotgun (WGS) entry which is preliminary data.</text>
</comment>
<comment type="pathway">
    <text evidence="1">Lipid metabolism.</text>
</comment>
<dbReference type="GeneID" id="87596371"/>
<dbReference type="RefSeq" id="WP_053432537.1">
    <property type="nucleotide sequence ID" value="NZ_CP040441.1"/>
</dbReference>
<protein>
    <recommendedName>
        <fullName evidence="5">Methyltransferase type 11 domain-containing protein</fullName>
    </recommendedName>
</protein>
<reference evidence="6" key="1">
    <citation type="submission" date="2015-08" db="EMBL/GenBank/DDBJ databases">
        <title>Complete DNA Sequence of Pseudomonas syringae pv. actinidiae, the Causal Agent of Kiwifruit Canker Disease.</title>
        <authorList>
            <person name="Rikkerink E.H.A."/>
            <person name="Fineran P.C."/>
        </authorList>
    </citation>
    <scope>NUCLEOTIDE SEQUENCE</scope>
    <source>
        <strain evidence="6">DSM 13666</strain>
    </source>
</reference>
<evidence type="ECO:0000256" key="4">
    <source>
        <dbReference type="ARBA" id="ARBA00025707"/>
    </source>
</evidence>
<evidence type="ECO:0000256" key="2">
    <source>
        <dbReference type="ARBA" id="ARBA00022603"/>
    </source>
</evidence>
<feature type="domain" description="Methyltransferase type 11" evidence="5">
    <location>
        <begin position="39"/>
        <end position="133"/>
    </location>
</feature>
<dbReference type="AlphaFoldDB" id="A0A0M0KD23"/>
<dbReference type="InterPro" id="IPR013216">
    <property type="entry name" value="Methyltransf_11"/>
</dbReference>
<dbReference type="Gene3D" id="3.40.50.150">
    <property type="entry name" value="Vaccinia Virus protein VP39"/>
    <property type="match status" value="1"/>
</dbReference>
<dbReference type="Pfam" id="PF08241">
    <property type="entry name" value="Methyltransf_11"/>
    <property type="match status" value="1"/>
</dbReference>
<keyword evidence="3" id="KW-0808">Transferase</keyword>
<evidence type="ECO:0000313" key="6">
    <source>
        <dbReference type="EMBL" id="KOO36318.1"/>
    </source>
</evidence>
<dbReference type="CDD" id="cd02440">
    <property type="entry name" value="AdoMet_MTases"/>
    <property type="match status" value="1"/>
</dbReference>
<sequence length="235" mass="26458">MSYLELLATLGIGSAHPGGFALTKQLLAHEKLTNESRLLDIGCGTGKTLEYIQQMYDCELNGVDIHPVMVEKAKQRFQEKELNIPVQQGNVEQLTFKDNTFDFILSESVLFFTSMNRALSECARVLKKTGSLLGIEMMALKPLDVFTSEELTKVYGVNQLPTEKEWMTTLTNNGFSHMDVLKRGNVQEARPDESEAPDWMPSAIDDELFSTLQQHQAFLDIHGSSIGYFVFRAKK</sequence>
<proteinExistence type="predicted"/>
<dbReference type="InterPro" id="IPR029063">
    <property type="entry name" value="SAM-dependent_MTases_sf"/>
</dbReference>
<keyword evidence="2" id="KW-0489">Methyltransferase</keyword>
<dbReference type="PANTHER" id="PTHR44307">
    <property type="entry name" value="PHOSPHOETHANOLAMINE METHYLTRANSFERASE"/>
    <property type="match status" value="1"/>
</dbReference>
<dbReference type="PATRIC" id="fig|136160.3.peg.3832"/>
<accession>A0A0M0KD23</accession>
<evidence type="ECO:0000259" key="5">
    <source>
        <dbReference type="Pfam" id="PF08241"/>
    </source>
</evidence>
<name>A0A0M0KD23_ALKHA</name>
<dbReference type="PANTHER" id="PTHR44307:SF2">
    <property type="entry name" value="PHOSPHOETHANOLAMINE METHYLTRANSFERASE ISOFORM X1"/>
    <property type="match status" value="1"/>
</dbReference>
<dbReference type="GO" id="GO:0032259">
    <property type="term" value="P:methylation"/>
    <property type="evidence" value="ECO:0007669"/>
    <property type="project" value="UniProtKB-KW"/>
</dbReference>
<evidence type="ECO:0000256" key="1">
    <source>
        <dbReference type="ARBA" id="ARBA00005189"/>
    </source>
</evidence>
<gene>
    <name evidence="6" type="ORF">AMD02_19260</name>
</gene>
<comment type="pathway">
    <text evidence="4">Phospholipid metabolism.</text>
</comment>
<evidence type="ECO:0000256" key="3">
    <source>
        <dbReference type="ARBA" id="ARBA00022679"/>
    </source>
</evidence>
<organism evidence="6">
    <name type="scientific">Halalkalibacterium halodurans</name>
    <name type="common">Bacillus halodurans</name>
    <dbReference type="NCBI Taxonomy" id="86665"/>
    <lineage>
        <taxon>Bacteria</taxon>
        <taxon>Bacillati</taxon>
        <taxon>Bacillota</taxon>
        <taxon>Bacilli</taxon>
        <taxon>Bacillales</taxon>
        <taxon>Bacillaceae</taxon>
        <taxon>Halalkalibacterium (ex Joshi et al. 2022)</taxon>
    </lineage>
</organism>
<dbReference type="EMBL" id="LILD01000014">
    <property type="protein sequence ID" value="KOO36318.1"/>
    <property type="molecule type" value="Genomic_DNA"/>
</dbReference>
<dbReference type="GO" id="GO:0008757">
    <property type="term" value="F:S-adenosylmethionine-dependent methyltransferase activity"/>
    <property type="evidence" value="ECO:0007669"/>
    <property type="project" value="InterPro"/>
</dbReference>